<accession>A0AAT9G730</accession>
<dbReference type="EMBL" id="AP029170">
    <property type="protein sequence ID" value="BFD45622.1"/>
    <property type="molecule type" value="Genomic_DNA"/>
</dbReference>
<name>A0AAT9G730_9RICK</name>
<reference evidence="1" key="1">
    <citation type="submission" date="2024-01" db="EMBL/GenBank/DDBJ databases">
        <title>Sequencing the genomes of a sandfly, Sergentomyia squamirostris, and its two endosymbionts.</title>
        <authorList>
            <person name="Itokawa K."/>
            <person name="Sanjoba C."/>
        </authorList>
    </citation>
    <scope>NUCLEOTIDE SEQUENCE</scope>
    <source>
        <strain evidence="1">RiSSQ</strain>
    </source>
</reference>
<sequence>MAVLAGKNGFQYLKILYDRLVNNFKPKKVAIVACMRKLLEVCHKLIQQNNIYLFL</sequence>
<protein>
    <recommendedName>
        <fullName evidence="2">Transposase</fullName>
    </recommendedName>
</protein>
<dbReference type="AlphaFoldDB" id="A0AAT9G730"/>
<evidence type="ECO:0000313" key="1">
    <source>
        <dbReference type="EMBL" id="BFD45622.1"/>
    </source>
</evidence>
<gene>
    <name evidence="1" type="ORF">DMENIID0002_02680</name>
</gene>
<evidence type="ECO:0008006" key="2">
    <source>
        <dbReference type="Google" id="ProtNLM"/>
    </source>
</evidence>
<organism evidence="1">
    <name type="scientific">Candidatus Tisiphia endosymbiont of Sergentomyia squamirostris</name>
    <dbReference type="NCBI Taxonomy" id="3113639"/>
    <lineage>
        <taxon>Bacteria</taxon>
        <taxon>Pseudomonadati</taxon>
        <taxon>Pseudomonadota</taxon>
        <taxon>Alphaproteobacteria</taxon>
        <taxon>Rickettsiales</taxon>
        <taxon>Rickettsiaceae</taxon>
        <taxon>Rickettsieae</taxon>
        <taxon>Candidatus Tisiphia</taxon>
    </lineage>
</organism>
<proteinExistence type="predicted"/>